<keyword evidence="2" id="KW-1185">Reference proteome</keyword>
<sequence>MKRTLILSFFVFTYFHFSYGQVINIESMRKATDSAKWTGSASLDIGLIKNTSKVFRVSSKAFVQYNNKKQLWLFINDLNFQKIEGNSFVNKGTQHLRYNYTIAPKTKIEAFAQAQYDAISEIDFRGLLGLGPRFKLSTSDNYRVYLGTLVMYEYEKASEVVSERIQRDFRASTYLSFSLYPSENITIVSTSYFQPKLEAFADYRIANDTSLILKLFDNLAFKSSFSYNYDAKPVIESIPKTQYELTNGLLYTF</sequence>
<proteinExistence type="predicted"/>
<comment type="caution">
    <text evidence="1">The sequence shown here is derived from an EMBL/GenBank/DDBJ whole genome shotgun (WGS) entry which is preliminary data.</text>
</comment>
<dbReference type="Pfam" id="PF04338">
    <property type="entry name" value="DUF481"/>
    <property type="match status" value="1"/>
</dbReference>
<dbReference type="RefSeq" id="WP_387961183.1">
    <property type="nucleotide sequence ID" value="NZ_JBHSGP010000007.1"/>
</dbReference>
<name>A0ABV9N4F4_9FLAO</name>
<dbReference type="EMBL" id="JBHSGP010000007">
    <property type="protein sequence ID" value="MFC4721473.1"/>
    <property type="molecule type" value="Genomic_DNA"/>
</dbReference>
<evidence type="ECO:0000313" key="1">
    <source>
        <dbReference type="EMBL" id="MFC4721473.1"/>
    </source>
</evidence>
<evidence type="ECO:0000313" key="2">
    <source>
        <dbReference type="Proteomes" id="UP001595953"/>
    </source>
</evidence>
<dbReference type="Proteomes" id="UP001595953">
    <property type="component" value="Unassembled WGS sequence"/>
</dbReference>
<accession>A0ABV9N4F4</accession>
<gene>
    <name evidence="1" type="ORF">ACFO5O_04005</name>
</gene>
<reference evidence="2" key="1">
    <citation type="journal article" date="2019" name="Int. J. Syst. Evol. Microbiol.">
        <title>The Global Catalogue of Microorganisms (GCM) 10K type strain sequencing project: providing services to taxonomists for standard genome sequencing and annotation.</title>
        <authorList>
            <consortium name="The Broad Institute Genomics Platform"/>
            <consortium name="The Broad Institute Genome Sequencing Center for Infectious Disease"/>
            <person name="Wu L."/>
            <person name="Ma J."/>
        </authorList>
    </citation>
    <scope>NUCLEOTIDE SEQUENCE [LARGE SCALE GENOMIC DNA]</scope>
    <source>
        <strain evidence="2">CCUG 63682</strain>
    </source>
</reference>
<protein>
    <submittedName>
        <fullName evidence="1">DUF481 domain-containing protein</fullName>
    </submittedName>
</protein>
<dbReference type="InterPro" id="IPR007433">
    <property type="entry name" value="DUF481"/>
</dbReference>
<organism evidence="1 2">
    <name type="scientific">Geojedonia litorea</name>
    <dbReference type="NCBI Taxonomy" id="1268269"/>
    <lineage>
        <taxon>Bacteria</taxon>
        <taxon>Pseudomonadati</taxon>
        <taxon>Bacteroidota</taxon>
        <taxon>Flavobacteriia</taxon>
        <taxon>Flavobacteriales</taxon>
        <taxon>Flavobacteriaceae</taxon>
        <taxon>Geojedonia</taxon>
    </lineage>
</organism>